<evidence type="ECO:0000259" key="1">
    <source>
        <dbReference type="Pfam" id="PF14432"/>
    </source>
</evidence>
<dbReference type="InterPro" id="IPR032867">
    <property type="entry name" value="DYW_dom"/>
</dbReference>
<dbReference type="GO" id="GO:0008270">
    <property type="term" value="F:zinc ion binding"/>
    <property type="evidence" value="ECO:0007669"/>
    <property type="project" value="InterPro"/>
</dbReference>
<protein>
    <submittedName>
        <fullName evidence="2">Pentatricopeptide repeat-containing protein</fullName>
    </submittedName>
</protein>
<keyword evidence="3" id="KW-1185">Reference proteome</keyword>
<sequence>MKDMGLKKAPGYSTIEMKNRVYRFSVGDMSYSQTKEIYAFLDYIEGLSQEESEIPCAADDRLDSDRGMRGANAEWHSEKLAIAFGAINSPPGVSLRISKKPRICCDCHDFSKFVSRITGREIIMRDQNRFHHFKGGSCSCRDYW</sequence>
<dbReference type="EMBL" id="JAUJYO010000010">
    <property type="protein sequence ID" value="KAK1307398.1"/>
    <property type="molecule type" value="Genomic_DNA"/>
</dbReference>
<proteinExistence type="predicted"/>
<comment type="caution">
    <text evidence="2">The sequence shown here is derived from an EMBL/GenBank/DDBJ whole genome shotgun (WGS) entry which is preliminary data.</text>
</comment>
<reference evidence="2" key="2">
    <citation type="submission" date="2023-06" db="EMBL/GenBank/DDBJ databases">
        <authorList>
            <person name="Ma L."/>
            <person name="Liu K.-W."/>
            <person name="Li Z."/>
            <person name="Hsiao Y.-Y."/>
            <person name="Qi Y."/>
            <person name="Fu T."/>
            <person name="Tang G."/>
            <person name="Zhang D."/>
            <person name="Sun W.-H."/>
            <person name="Liu D.-K."/>
            <person name="Li Y."/>
            <person name="Chen G.-Z."/>
            <person name="Liu X.-D."/>
            <person name="Liao X.-Y."/>
            <person name="Jiang Y.-T."/>
            <person name="Yu X."/>
            <person name="Hao Y."/>
            <person name="Huang J."/>
            <person name="Zhao X.-W."/>
            <person name="Ke S."/>
            <person name="Chen Y.-Y."/>
            <person name="Wu W.-L."/>
            <person name="Hsu J.-L."/>
            <person name="Lin Y.-F."/>
            <person name="Huang M.-D."/>
            <person name="Li C.-Y."/>
            <person name="Huang L."/>
            <person name="Wang Z.-W."/>
            <person name="Zhao X."/>
            <person name="Zhong W.-Y."/>
            <person name="Peng D.-H."/>
            <person name="Ahmad S."/>
            <person name="Lan S."/>
            <person name="Zhang J.-S."/>
            <person name="Tsai W.-C."/>
            <person name="Van De Peer Y."/>
            <person name="Liu Z.-J."/>
        </authorList>
    </citation>
    <scope>NUCLEOTIDE SEQUENCE</scope>
    <source>
        <strain evidence="2">CP</strain>
        <tissue evidence="2">Leaves</tissue>
    </source>
</reference>
<dbReference type="Proteomes" id="UP001180020">
    <property type="component" value="Unassembled WGS sequence"/>
</dbReference>
<name>A0AAV9E3A4_ACOCL</name>
<evidence type="ECO:0000313" key="2">
    <source>
        <dbReference type="EMBL" id="KAK1307398.1"/>
    </source>
</evidence>
<organism evidence="2 3">
    <name type="scientific">Acorus calamus</name>
    <name type="common">Sweet flag</name>
    <dbReference type="NCBI Taxonomy" id="4465"/>
    <lineage>
        <taxon>Eukaryota</taxon>
        <taxon>Viridiplantae</taxon>
        <taxon>Streptophyta</taxon>
        <taxon>Embryophyta</taxon>
        <taxon>Tracheophyta</taxon>
        <taxon>Spermatophyta</taxon>
        <taxon>Magnoliopsida</taxon>
        <taxon>Liliopsida</taxon>
        <taxon>Acoraceae</taxon>
        <taxon>Acorus</taxon>
    </lineage>
</organism>
<gene>
    <name evidence="2" type="primary">PCMP-H48</name>
    <name evidence="2" type="ORF">QJS10_CPA10g02055</name>
</gene>
<dbReference type="Pfam" id="PF14432">
    <property type="entry name" value="DYW_deaminase"/>
    <property type="match status" value="1"/>
</dbReference>
<dbReference type="AlphaFoldDB" id="A0AAV9E3A4"/>
<feature type="domain" description="DYW" evidence="1">
    <location>
        <begin position="76"/>
        <end position="144"/>
    </location>
</feature>
<evidence type="ECO:0000313" key="3">
    <source>
        <dbReference type="Proteomes" id="UP001180020"/>
    </source>
</evidence>
<reference evidence="2" key="1">
    <citation type="journal article" date="2023" name="Nat. Commun.">
        <title>Diploid and tetraploid genomes of Acorus and the evolution of monocots.</title>
        <authorList>
            <person name="Ma L."/>
            <person name="Liu K.W."/>
            <person name="Li Z."/>
            <person name="Hsiao Y.Y."/>
            <person name="Qi Y."/>
            <person name="Fu T."/>
            <person name="Tang G.D."/>
            <person name="Zhang D."/>
            <person name="Sun W.H."/>
            <person name="Liu D.K."/>
            <person name="Li Y."/>
            <person name="Chen G.Z."/>
            <person name="Liu X.D."/>
            <person name="Liao X.Y."/>
            <person name="Jiang Y.T."/>
            <person name="Yu X."/>
            <person name="Hao Y."/>
            <person name="Huang J."/>
            <person name="Zhao X.W."/>
            <person name="Ke S."/>
            <person name="Chen Y.Y."/>
            <person name="Wu W.L."/>
            <person name="Hsu J.L."/>
            <person name="Lin Y.F."/>
            <person name="Huang M.D."/>
            <person name="Li C.Y."/>
            <person name="Huang L."/>
            <person name="Wang Z.W."/>
            <person name="Zhao X."/>
            <person name="Zhong W.Y."/>
            <person name="Peng D.H."/>
            <person name="Ahmad S."/>
            <person name="Lan S."/>
            <person name="Zhang J.S."/>
            <person name="Tsai W.C."/>
            <person name="Van de Peer Y."/>
            <person name="Liu Z.J."/>
        </authorList>
    </citation>
    <scope>NUCLEOTIDE SEQUENCE</scope>
    <source>
        <strain evidence="2">CP</strain>
    </source>
</reference>
<accession>A0AAV9E3A4</accession>